<gene>
    <name evidence="2" type="ORF">TM448A00720_0018</name>
    <name evidence="3" type="ORF">TM448B00242_0051</name>
</gene>
<evidence type="ECO:0000313" key="3">
    <source>
        <dbReference type="EMBL" id="QJH94577.1"/>
    </source>
</evidence>
<organism evidence="2">
    <name type="scientific">viral metagenome</name>
    <dbReference type="NCBI Taxonomy" id="1070528"/>
    <lineage>
        <taxon>unclassified sequences</taxon>
        <taxon>metagenomes</taxon>
        <taxon>organismal metagenomes</taxon>
    </lineage>
</organism>
<sequence length="136" mass="16042">MNNKDILKQQLKKYLKALDELKITANNKSKKEHIRQASIIQDVYDFCIKDIIKQFLTNFYHEIVKAEQKSKIIAIEKKMLKDPDFPINKLIQKEREKIIEIIKVADEKREDGMGSISKVRYATPLELKKDILNKIK</sequence>
<evidence type="ECO:0000313" key="2">
    <source>
        <dbReference type="EMBL" id="QJA47689.1"/>
    </source>
</evidence>
<feature type="coiled-coil region" evidence="1">
    <location>
        <begin position="4"/>
        <end position="31"/>
    </location>
</feature>
<name>A0A6H1ZJP7_9ZZZZ</name>
<protein>
    <submittedName>
        <fullName evidence="2">Uncharacterized protein</fullName>
    </submittedName>
</protein>
<keyword evidence="1" id="KW-0175">Coiled coil</keyword>
<dbReference type="AlphaFoldDB" id="A0A6H1ZJP7"/>
<accession>A0A6H1ZJP7</accession>
<evidence type="ECO:0000256" key="1">
    <source>
        <dbReference type="SAM" id="Coils"/>
    </source>
</evidence>
<dbReference type="EMBL" id="MT144602">
    <property type="protein sequence ID" value="QJH94577.1"/>
    <property type="molecule type" value="Genomic_DNA"/>
</dbReference>
<reference evidence="2" key="1">
    <citation type="submission" date="2020-03" db="EMBL/GenBank/DDBJ databases">
        <title>The deep terrestrial virosphere.</title>
        <authorList>
            <person name="Holmfeldt K."/>
            <person name="Nilsson E."/>
            <person name="Simone D."/>
            <person name="Lopez-Fernandez M."/>
            <person name="Wu X."/>
            <person name="de Brujin I."/>
            <person name="Lundin D."/>
            <person name="Andersson A."/>
            <person name="Bertilsson S."/>
            <person name="Dopson M."/>
        </authorList>
    </citation>
    <scope>NUCLEOTIDE SEQUENCE</scope>
    <source>
        <strain evidence="2">TM448A00720</strain>
        <strain evidence="3">TM448B00242</strain>
    </source>
</reference>
<proteinExistence type="predicted"/>
<dbReference type="EMBL" id="MT144053">
    <property type="protein sequence ID" value="QJA47689.1"/>
    <property type="molecule type" value="Genomic_DNA"/>
</dbReference>